<dbReference type="GO" id="GO:0034551">
    <property type="term" value="P:mitochondrial respiratory chain complex III assembly"/>
    <property type="evidence" value="ECO:0007669"/>
    <property type="project" value="TreeGrafter"/>
</dbReference>
<dbReference type="PANTHER" id="PTHR12184">
    <property type="entry name" value="UBIQUINOL-CYTOCHROME C REDUCTASE COMPLEX ASSEMBLY FACTOR 1 FAMILY MEMBER"/>
    <property type="match status" value="1"/>
</dbReference>
<protein>
    <submittedName>
        <fullName evidence="4">Ubiquinol-cytochrome c chaperone</fullName>
    </submittedName>
</protein>
<proteinExistence type="inferred from homology"/>
<dbReference type="InterPro" id="IPR021150">
    <property type="entry name" value="Ubiq_cyt_c_chap"/>
</dbReference>
<dbReference type="AlphaFoldDB" id="A0A8H6KNE9"/>
<accession>A0A8H6KNE9</accession>
<feature type="domain" description="Ubiquinol-cytochrome c chaperone" evidence="3">
    <location>
        <begin position="198"/>
        <end position="333"/>
    </location>
</feature>
<evidence type="ECO:0000313" key="4">
    <source>
        <dbReference type="EMBL" id="KAF6834291.1"/>
    </source>
</evidence>
<organism evidence="4 5">
    <name type="scientific">Colletotrichum musicola</name>
    <dbReference type="NCBI Taxonomy" id="2175873"/>
    <lineage>
        <taxon>Eukaryota</taxon>
        <taxon>Fungi</taxon>
        <taxon>Dikarya</taxon>
        <taxon>Ascomycota</taxon>
        <taxon>Pezizomycotina</taxon>
        <taxon>Sordariomycetes</taxon>
        <taxon>Hypocreomycetidae</taxon>
        <taxon>Glomerellales</taxon>
        <taxon>Glomerellaceae</taxon>
        <taxon>Colletotrichum</taxon>
        <taxon>Colletotrichum orchidearum species complex</taxon>
    </lineage>
</organism>
<gene>
    <name evidence="4" type="ORF">CMUS01_06222</name>
</gene>
<reference evidence="4" key="1">
    <citation type="journal article" date="2020" name="Phytopathology">
        <title>Genome Sequence Resources of Colletotrichum truncatum, C. plurivorum, C. musicola, and C. sojae: Four Species Pathogenic to Soybean (Glycine max).</title>
        <authorList>
            <person name="Rogerio F."/>
            <person name="Boufleur T.R."/>
            <person name="Ciampi-Guillardi M."/>
            <person name="Sukno S.A."/>
            <person name="Thon M.R."/>
            <person name="Massola Junior N.S."/>
            <person name="Baroncelli R."/>
        </authorList>
    </citation>
    <scope>NUCLEOTIDE SEQUENCE</scope>
    <source>
        <strain evidence="4">LFN0074</strain>
    </source>
</reference>
<dbReference type="EMBL" id="WIGM01000199">
    <property type="protein sequence ID" value="KAF6834291.1"/>
    <property type="molecule type" value="Genomic_DNA"/>
</dbReference>
<dbReference type="Proteomes" id="UP000639643">
    <property type="component" value="Unassembled WGS sequence"/>
</dbReference>
<name>A0A8H6KNE9_9PEZI</name>
<sequence>TRASGFRARAGRKVPPQSRRRPRPRSRPPVPFRSTQALLCVEKTNRNSATMACQTCRYQARLLARSLRATADLSSSAAAPWSPVTATAARRAAVASPQATAAPTTPAGRRYFSQSAARRNGPASSTNFKQAVRAGMLAAAPKTMAASLTTSRLEALYGVCAKPALYKILEQDRHNETVRLTVDGEEVGEPLGPWLELLDLPPSFSSWSQTTMLHMYIILARLRCLERDAAQALQHQFIDQFFFDCERMMHLNHGMTSSALRQRYLKEIFVQWRGLIAAYDEGVVKDDRVLGAAVWRNLFKSREEADMREVAAVVAWIRATLRDFEAGAVEDLLIDPRGIFKRDLADMFKLVDAFTPQLKSEFEGLGATAEEMPPPEPVAESQDGAVAEEAAEAAGEEAAAKAPAS</sequence>
<feature type="compositionally biased region" description="Low complexity" evidence="2">
    <location>
        <begin position="396"/>
        <end position="405"/>
    </location>
</feature>
<evidence type="ECO:0000256" key="2">
    <source>
        <dbReference type="SAM" id="MobiDB-lite"/>
    </source>
</evidence>
<dbReference type="PANTHER" id="PTHR12184:SF1">
    <property type="entry name" value="UBIQUINOL-CYTOCHROME-C REDUCTASE COMPLEX ASSEMBLY FACTOR 1"/>
    <property type="match status" value="1"/>
</dbReference>
<evidence type="ECO:0000259" key="3">
    <source>
        <dbReference type="Pfam" id="PF03981"/>
    </source>
</evidence>
<feature type="region of interest" description="Disordered" evidence="2">
    <location>
        <begin position="1"/>
        <end position="32"/>
    </location>
</feature>
<keyword evidence="5" id="KW-1185">Reference proteome</keyword>
<comment type="caution">
    <text evidence="4">The sequence shown here is derived from an EMBL/GenBank/DDBJ whole genome shotgun (WGS) entry which is preliminary data.</text>
</comment>
<dbReference type="OrthoDB" id="10253878at2759"/>
<feature type="non-terminal residue" evidence="4">
    <location>
        <position position="1"/>
    </location>
</feature>
<dbReference type="InterPro" id="IPR007129">
    <property type="entry name" value="Ubiqinol_cyt_c_chaperone_CPB3"/>
</dbReference>
<comment type="similarity">
    <text evidence="1">Belongs to the CBP3 family.</text>
</comment>
<evidence type="ECO:0000256" key="1">
    <source>
        <dbReference type="ARBA" id="ARBA00006407"/>
    </source>
</evidence>
<dbReference type="GO" id="GO:0005739">
    <property type="term" value="C:mitochondrion"/>
    <property type="evidence" value="ECO:0007669"/>
    <property type="project" value="TreeGrafter"/>
</dbReference>
<feature type="region of interest" description="Disordered" evidence="2">
    <location>
        <begin position="364"/>
        <end position="405"/>
    </location>
</feature>
<dbReference type="Pfam" id="PF03981">
    <property type="entry name" value="Ubiq_cyt_C_chap"/>
    <property type="match status" value="1"/>
</dbReference>
<evidence type="ECO:0000313" key="5">
    <source>
        <dbReference type="Proteomes" id="UP000639643"/>
    </source>
</evidence>